<protein>
    <submittedName>
        <fullName evidence="2">Uncharacterized protein</fullName>
    </submittedName>
</protein>
<gene>
    <name evidence="2" type="ORF">L1049_020432</name>
</gene>
<feature type="region of interest" description="Disordered" evidence="1">
    <location>
        <begin position="27"/>
        <end position="50"/>
    </location>
</feature>
<name>A0AAP0SDZ0_LIQFO</name>
<keyword evidence="3" id="KW-1185">Reference proteome</keyword>
<organism evidence="2 3">
    <name type="scientific">Liquidambar formosana</name>
    <name type="common">Formosan gum</name>
    <dbReference type="NCBI Taxonomy" id="63359"/>
    <lineage>
        <taxon>Eukaryota</taxon>
        <taxon>Viridiplantae</taxon>
        <taxon>Streptophyta</taxon>
        <taxon>Embryophyta</taxon>
        <taxon>Tracheophyta</taxon>
        <taxon>Spermatophyta</taxon>
        <taxon>Magnoliopsida</taxon>
        <taxon>eudicotyledons</taxon>
        <taxon>Gunneridae</taxon>
        <taxon>Pentapetalae</taxon>
        <taxon>Saxifragales</taxon>
        <taxon>Altingiaceae</taxon>
        <taxon>Liquidambar</taxon>
    </lineage>
</organism>
<evidence type="ECO:0000256" key="1">
    <source>
        <dbReference type="SAM" id="MobiDB-lite"/>
    </source>
</evidence>
<dbReference type="AlphaFoldDB" id="A0AAP0SDZ0"/>
<evidence type="ECO:0000313" key="2">
    <source>
        <dbReference type="EMBL" id="KAK9292459.1"/>
    </source>
</evidence>
<dbReference type="EMBL" id="JBBPBK010000001">
    <property type="protein sequence ID" value="KAK9292459.1"/>
    <property type="molecule type" value="Genomic_DNA"/>
</dbReference>
<proteinExistence type="predicted"/>
<feature type="compositionally biased region" description="Polar residues" evidence="1">
    <location>
        <begin position="27"/>
        <end position="39"/>
    </location>
</feature>
<dbReference type="Proteomes" id="UP001415857">
    <property type="component" value="Unassembled WGS sequence"/>
</dbReference>
<evidence type="ECO:0000313" key="3">
    <source>
        <dbReference type="Proteomes" id="UP001415857"/>
    </source>
</evidence>
<accession>A0AAP0SDZ0</accession>
<feature type="compositionally biased region" description="Basic and acidic residues" evidence="1">
    <location>
        <begin position="40"/>
        <end position="49"/>
    </location>
</feature>
<sequence length="121" mass="13515">MVPDSKVISYRTGNQIKSWKLGHLGASLSSSQKPKQTFASRDHPNEHESSGTWFKADLQCQWTDFYPEGCVFRILLFAKVSTLVCAEQGLLHQFHLQRAIVAGKAMTADPMAEPCYPECIA</sequence>
<reference evidence="2 3" key="1">
    <citation type="journal article" date="2024" name="Plant J.">
        <title>Genome sequences and population genomics reveal climatic adaptation and genomic divergence between two closely related sweetgum species.</title>
        <authorList>
            <person name="Xu W.Q."/>
            <person name="Ren C.Q."/>
            <person name="Zhang X.Y."/>
            <person name="Comes H.P."/>
            <person name="Liu X.H."/>
            <person name="Li Y.G."/>
            <person name="Kettle C.J."/>
            <person name="Jalonen R."/>
            <person name="Gaisberger H."/>
            <person name="Ma Y.Z."/>
            <person name="Qiu Y.X."/>
        </authorList>
    </citation>
    <scope>NUCLEOTIDE SEQUENCE [LARGE SCALE GENOMIC DNA]</scope>
    <source>
        <strain evidence="2">Hangzhou</strain>
    </source>
</reference>
<comment type="caution">
    <text evidence="2">The sequence shown here is derived from an EMBL/GenBank/DDBJ whole genome shotgun (WGS) entry which is preliminary data.</text>
</comment>